<dbReference type="Gene3D" id="2.60.120.330">
    <property type="entry name" value="B-lactam Antibiotic, Isopenicillin N Synthase, Chain"/>
    <property type="match status" value="1"/>
</dbReference>
<evidence type="ECO:0000313" key="4">
    <source>
        <dbReference type="Proteomes" id="UP000294498"/>
    </source>
</evidence>
<dbReference type="RefSeq" id="WP_162852691.1">
    <property type="nucleotide sequence ID" value="NZ_SODV01000002.1"/>
</dbReference>
<keyword evidence="4" id="KW-1185">Reference proteome</keyword>
<sequence>MPPTIVRFARLPVTLPLATLQAEVAALPSVWKAHFNTAHYQGDWTVLSLRAPGGNPGHVVADALGQAPFADTPLMAHTPVLRAFLDSLPFPLWSVRLLRLAPGALIKEHRDNDLSVEQGEVRLHFPLFTHEAVEFVVDGERVPMRAGDCWYINANLPHRVSNPGPTDRIHLVVDGPVTPELQELFARGELSYASSAPAHGEQEAVIAELRLQGAHALADELEAALRAAPTAGAGAAPGAVPKAAASEDGAGRERDAASAGAMRNAAPPDGGREPAPEARAAALRNWIPAALIRREDEWLCRWIDAGDVPFTDPFFDETLNICRNQPGNRRAFQVLGSVPAMMEWAPEMPSVAPGAIIFHVSRCGSTLAAQLLGLEPKHIVLAEVPFIDDLLRAEYRVPEVPPGDVAGAVKSALQFYGQKRSGAEERLFVKTDSWHIFFHPLYRSLFPDVPFFLLYRSPEEVLYSQRKQRGMHSVPGVIEREIFRGAARRSETGSPGRSEPGGPGRSEAGATGPMPDADTAPNDLDAHMAWVLAQYMKRFMEVAAADPHAYLVNYTEGIPAIVERIAQRTNTPIGPEWRDKMAERSRFHAKRPAQVFSEEAGAGLADTLLEPLFTLYQQLERQRRGQ</sequence>
<evidence type="ECO:0000259" key="2">
    <source>
        <dbReference type="Pfam" id="PF05118"/>
    </source>
</evidence>
<reference evidence="3 4" key="1">
    <citation type="submission" date="2019-03" db="EMBL/GenBank/DDBJ databases">
        <title>Genomic Encyclopedia of Type Strains, Phase IV (KMG-IV): sequencing the most valuable type-strain genomes for metagenomic binning, comparative biology and taxonomic classification.</title>
        <authorList>
            <person name="Goeker M."/>
        </authorList>
    </citation>
    <scope>NUCLEOTIDE SEQUENCE [LARGE SCALE GENOMIC DNA]</scope>
    <source>
        <strain evidence="3 4">DSM 100059</strain>
    </source>
</reference>
<dbReference type="EMBL" id="SODV01000002">
    <property type="protein sequence ID" value="TDW96094.1"/>
    <property type="molecule type" value="Genomic_DNA"/>
</dbReference>
<dbReference type="InterPro" id="IPR007803">
    <property type="entry name" value="Asp/Arg/Pro-Hydrxlase"/>
</dbReference>
<protein>
    <submittedName>
        <fullName evidence="3">Aspartyl/asparaginyl beta-hydroxylase</fullName>
    </submittedName>
</protein>
<dbReference type="InterPro" id="IPR027443">
    <property type="entry name" value="IPNS-like_sf"/>
</dbReference>
<feature type="region of interest" description="Disordered" evidence="1">
    <location>
        <begin position="232"/>
        <end position="277"/>
    </location>
</feature>
<gene>
    <name evidence="3" type="ORF">EDB95_3917</name>
</gene>
<evidence type="ECO:0000313" key="3">
    <source>
        <dbReference type="EMBL" id="TDW96094.1"/>
    </source>
</evidence>
<dbReference type="Pfam" id="PF05118">
    <property type="entry name" value="Asp_Arg_Hydrox"/>
    <property type="match status" value="1"/>
</dbReference>
<feature type="compositionally biased region" description="Low complexity" evidence="1">
    <location>
        <begin position="232"/>
        <end position="244"/>
    </location>
</feature>
<evidence type="ECO:0000256" key="1">
    <source>
        <dbReference type="SAM" id="MobiDB-lite"/>
    </source>
</evidence>
<feature type="region of interest" description="Disordered" evidence="1">
    <location>
        <begin position="485"/>
        <end position="520"/>
    </location>
</feature>
<dbReference type="Gene3D" id="3.40.50.300">
    <property type="entry name" value="P-loop containing nucleotide triphosphate hydrolases"/>
    <property type="match status" value="1"/>
</dbReference>
<dbReference type="InterPro" id="IPR027417">
    <property type="entry name" value="P-loop_NTPase"/>
</dbReference>
<dbReference type="SUPFAM" id="SSF51197">
    <property type="entry name" value="Clavaminate synthase-like"/>
    <property type="match status" value="1"/>
</dbReference>
<feature type="domain" description="Aspartyl/asparaginy/proline hydroxylase" evidence="2">
    <location>
        <begin position="34"/>
        <end position="174"/>
    </location>
</feature>
<proteinExistence type="predicted"/>
<name>A0A4R8DFS7_9BACT</name>
<comment type="caution">
    <text evidence="3">The sequence shown here is derived from an EMBL/GenBank/DDBJ whole genome shotgun (WGS) entry which is preliminary data.</text>
</comment>
<dbReference type="SUPFAM" id="SSF52540">
    <property type="entry name" value="P-loop containing nucleoside triphosphate hydrolases"/>
    <property type="match status" value="1"/>
</dbReference>
<dbReference type="AlphaFoldDB" id="A0A4R8DFS7"/>
<dbReference type="Proteomes" id="UP000294498">
    <property type="component" value="Unassembled WGS sequence"/>
</dbReference>
<organism evidence="3 4">
    <name type="scientific">Dinghuibacter silviterrae</name>
    <dbReference type="NCBI Taxonomy" id="1539049"/>
    <lineage>
        <taxon>Bacteria</taxon>
        <taxon>Pseudomonadati</taxon>
        <taxon>Bacteroidota</taxon>
        <taxon>Chitinophagia</taxon>
        <taxon>Chitinophagales</taxon>
        <taxon>Chitinophagaceae</taxon>
        <taxon>Dinghuibacter</taxon>
    </lineage>
</organism>
<accession>A0A4R8DFS7</accession>
<dbReference type="CDD" id="cd02209">
    <property type="entry name" value="cupin_XRE_C"/>
    <property type="match status" value="1"/>
</dbReference>